<dbReference type="Pfam" id="PF00582">
    <property type="entry name" value="Usp"/>
    <property type="match status" value="2"/>
</dbReference>
<feature type="domain" description="UspA" evidence="2">
    <location>
        <begin position="193"/>
        <end position="327"/>
    </location>
</feature>
<reference evidence="3 4" key="1">
    <citation type="submission" date="2018-12" db="EMBL/GenBank/DDBJ databases">
        <title>Amycolatopsis eburnea sp. nov. actinomycete associate with arbuscular mycorrhiza fungal spore.</title>
        <authorList>
            <person name="Lumyong S."/>
            <person name="Chaiya L."/>
        </authorList>
    </citation>
    <scope>NUCLEOTIDE SEQUENCE [LARGE SCALE GENOMIC DNA]</scope>
    <source>
        <strain evidence="3 4">GLM-1</strain>
    </source>
</reference>
<accession>A0A427T1Y4</accession>
<evidence type="ECO:0000313" key="3">
    <source>
        <dbReference type="EMBL" id="RSD11802.1"/>
    </source>
</evidence>
<dbReference type="InterPro" id="IPR006015">
    <property type="entry name" value="Universal_stress_UspA"/>
</dbReference>
<dbReference type="SUPFAM" id="SSF52402">
    <property type="entry name" value="Adenine nucleotide alpha hydrolases-like"/>
    <property type="match status" value="2"/>
</dbReference>
<evidence type="ECO:0000313" key="4">
    <source>
        <dbReference type="Proteomes" id="UP000267081"/>
    </source>
</evidence>
<feature type="domain" description="UspA" evidence="2">
    <location>
        <begin position="42"/>
        <end position="180"/>
    </location>
</feature>
<comment type="similarity">
    <text evidence="1">Belongs to the universal stress protein A family.</text>
</comment>
<evidence type="ECO:0000259" key="2">
    <source>
        <dbReference type="Pfam" id="PF00582"/>
    </source>
</evidence>
<evidence type="ECO:0000256" key="1">
    <source>
        <dbReference type="ARBA" id="ARBA00008791"/>
    </source>
</evidence>
<proteinExistence type="inferred from homology"/>
<dbReference type="InterPro" id="IPR014729">
    <property type="entry name" value="Rossmann-like_a/b/a_fold"/>
</dbReference>
<gene>
    <name evidence="3" type="ORF">EIY87_34175</name>
</gene>
<name>A0A427T1Y4_9PSEU</name>
<dbReference type="Proteomes" id="UP000267081">
    <property type="component" value="Unassembled WGS sequence"/>
</dbReference>
<dbReference type="EMBL" id="RSEC01000059">
    <property type="protein sequence ID" value="RSD11802.1"/>
    <property type="molecule type" value="Genomic_DNA"/>
</dbReference>
<protein>
    <submittedName>
        <fullName evidence="3">Universal stress protein</fullName>
    </submittedName>
</protein>
<organism evidence="3 4">
    <name type="scientific">Amycolatopsis eburnea</name>
    <dbReference type="NCBI Taxonomy" id="2267691"/>
    <lineage>
        <taxon>Bacteria</taxon>
        <taxon>Bacillati</taxon>
        <taxon>Actinomycetota</taxon>
        <taxon>Actinomycetes</taxon>
        <taxon>Pseudonocardiales</taxon>
        <taxon>Pseudonocardiaceae</taxon>
        <taxon>Amycolatopsis</taxon>
    </lineage>
</organism>
<dbReference type="PANTHER" id="PTHR46268:SF6">
    <property type="entry name" value="UNIVERSAL STRESS PROTEIN UP12"/>
    <property type="match status" value="1"/>
</dbReference>
<comment type="caution">
    <text evidence="3">The sequence shown here is derived from an EMBL/GenBank/DDBJ whole genome shotgun (WGS) entry which is preliminary data.</text>
</comment>
<dbReference type="PRINTS" id="PR01438">
    <property type="entry name" value="UNVRSLSTRESS"/>
</dbReference>
<keyword evidence="4" id="KW-1185">Reference proteome</keyword>
<dbReference type="PANTHER" id="PTHR46268">
    <property type="entry name" value="STRESS RESPONSE PROTEIN NHAX"/>
    <property type="match status" value="1"/>
</dbReference>
<dbReference type="Gene3D" id="3.40.50.620">
    <property type="entry name" value="HUPs"/>
    <property type="match status" value="2"/>
</dbReference>
<dbReference type="AlphaFoldDB" id="A0A427T1Y4"/>
<sequence length="336" mass="34674">MPSLTGASGGSPGRRPGHIYRVTIHVGFTDGGERGEAMRRGRSIVVGVDGTGSARDALDWAAAEAAVRQLPLRVVHAYAAAPSWAVTGEVPCPYENFGVPDVARAVTEQAVRRAREVAAELEISTRLVLGAGAPALLAQCDDAELLVLGSRGRGGVWGVFGGSVSCRVAMHAACPVVVVRPMRPAEPGRSAARVVVGVDGSSGSTRAVEFAVRAAAQRGVGVTAVHAWAPRGTADLAAVTDDWSLAEAAEWRTLQRVFAPWRSRLGPARIDLRLVPGRAQDALVAESAGAALVVVGTRGRGSVRAALAGSVSQAVLQRAGCPVAVVRVGGRGLMER</sequence>
<dbReference type="InterPro" id="IPR006016">
    <property type="entry name" value="UspA"/>
</dbReference>